<accession>A0A1E3NJH6</accession>
<organism evidence="1 2">
    <name type="scientific">Pichia membranifaciens NRRL Y-2026</name>
    <dbReference type="NCBI Taxonomy" id="763406"/>
    <lineage>
        <taxon>Eukaryota</taxon>
        <taxon>Fungi</taxon>
        <taxon>Dikarya</taxon>
        <taxon>Ascomycota</taxon>
        <taxon>Saccharomycotina</taxon>
        <taxon>Pichiomycetes</taxon>
        <taxon>Pichiales</taxon>
        <taxon>Pichiaceae</taxon>
        <taxon>Pichia</taxon>
    </lineage>
</organism>
<sequence length="318" mass="34055">MLRLVYDYPTVESSEPLETYARTSPHRYSSIAAADKYLLRYASNTWTVRFPLCVVLAQTQTVRLPVVFDTRGGGGGPLSVEIPGQSLSAVGLVAVQECSETASVTLEAGCEVYFLAESVLVRLPQTERLSTLYPQLPRDGLAFCFSYTDILGHRIQDNLTRLGLSVQGCEMTLSPLQRFPPQPLVAGVFQRYADLTPLQALQLVDSAIVDGRELVRKMTEYTRSAGSAGTSAGTGAGTEDEVLLFQSGQGDDDGGGYAESYTEDDAVGMHVEMVGGFKAAGVKRARRRSDEAVAADNDVAAAAAAAAAKHKRLYSAGI</sequence>
<dbReference type="OrthoDB" id="3997394at2759"/>
<dbReference type="Proteomes" id="UP000094455">
    <property type="component" value="Unassembled WGS sequence"/>
</dbReference>
<dbReference type="AlphaFoldDB" id="A0A1E3NJH6"/>
<reference evidence="1 2" key="1">
    <citation type="journal article" date="2016" name="Proc. Natl. Acad. Sci. U.S.A.">
        <title>Comparative genomics of biotechnologically important yeasts.</title>
        <authorList>
            <person name="Riley R."/>
            <person name="Haridas S."/>
            <person name="Wolfe K.H."/>
            <person name="Lopes M.R."/>
            <person name="Hittinger C.T."/>
            <person name="Goeker M."/>
            <person name="Salamov A.A."/>
            <person name="Wisecaver J.H."/>
            <person name="Long T.M."/>
            <person name="Calvey C.H."/>
            <person name="Aerts A.L."/>
            <person name="Barry K.W."/>
            <person name="Choi C."/>
            <person name="Clum A."/>
            <person name="Coughlan A.Y."/>
            <person name="Deshpande S."/>
            <person name="Douglass A.P."/>
            <person name="Hanson S.J."/>
            <person name="Klenk H.-P."/>
            <person name="LaButti K.M."/>
            <person name="Lapidus A."/>
            <person name="Lindquist E.A."/>
            <person name="Lipzen A.M."/>
            <person name="Meier-Kolthoff J.P."/>
            <person name="Ohm R.A."/>
            <person name="Otillar R.P."/>
            <person name="Pangilinan J.L."/>
            <person name="Peng Y."/>
            <person name="Rokas A."/>
            <person name="Rosa C.A."/>
            <person name="Scheuner C."/>
            <person name="Sibirny A.A."/>
            <person name="Slot J.C."/>
            <person name="Stielow J.B."/>
            <person name="Sun H."/>
            <person name="Kurtzman C.P."/>
            <person name="Blackwell M."/>
            <person name="Grigoriev I.V."/>
            <person name="Jeffries T.W."/>
        </authorList>
    </citation>
    <scope>NUCLEOTIDE SEQUENCE [LARGE SCALE GENOMIC DNA]</scope>
    <source>
        <strain evidence="1 2">NRRL Y-2026</strain>
    </source>
</reference>
<keyword evidence="2" id="KW-1185">Reference proteome</keyword>
<dbReference type="GeneID" id="30180869"/>
<name>A0A1E3NJH6_9ASCO</name>
<protein>
    <submittedName>
        <fullName evidence="1">Uncharacterized protein</fullName>
    </submittedName>
</protein>
<dbReference type="EMBL" id="KV454003">
    <property type="protein sequence ID" value="ODQ46294.1"/>
    <property type="molecule type" value="Genomic_DNA"/>
</dbReference>
<evidence type="ECO:0000313" key="1">
    <source>
        <dbReference type="EMBL" id="ODQ46294.1"/>
    </source>
</evidence>
<proteinExistence type="predicted"/>
<gene>
    <name evidence="1" type="ORF">PICMEDRAFT_72375</name>
</gene>
<dbReference type="RefSeq" id="XP_019017407.1">
    <property type="nucleotide sequence ID" value="XM_019164182.1"/>
</dbReference>
<evidence type="ECO:0000313" key="2">
    <source>
        <dbReference type="Proteomes" id="UP000094455"/>
    </source>
</evidence>